<gene>
    <name evidence="1" type="ORF">OPT61_g8628</name>
</gene>
<dbReference type="Proteomes" id="UP001153331">
    <property type="component" value="Unassembled WGS sequence"/>
</dbReference>
<dbReference type="EMBL" id="JAPHNI010000860">
    <property type="protein sequence ID" value="KAJ8107779.1"/>
    <property type="molecule type" value="Genomic_DNA"/>
</dbReference>
<proteinExistence type="predicted"/>
<keyword evidence="2" id="KW-1185">Reference proteome</keyword>
<comment type="caution">
    <text evidence="1">The sequence shown here is derived from an EMBL/GenBank/DDBJ whole genome shotgun (WGS) entry which is preliminary data.</text>
</comment>
<reference evidence="1" key="1">
    <citation type="submission" date="2022-11" db="EMBL/GenBank/DDBJ databases">
        <title>Genome Sequence of Boeremia exigua.</title>
        <authorList>
            <person name="Buettner E."/>
        </authorList>
    </citation>
    <scope>NUCLEOTIDE SEQUENCE</scope>
    <source>
        <strain evidence="1">CU02</strain>
    </source>
</reference>
<sequence length="125" mass="13963">MDNFPTVARPVVSVPQPDISLALIGRRGQHIDPRAWTADHPARIVAEHPRMVRTYLASINVPEDTYRIQRVLGASESYLVNDPCETFLLCDAIVITGGTLKANDLEVWRVIQNKGDVAIGLYQRQ</sequence>
<protein>
    <submittedName>
        <fullName evidence="1">Uncharacterized protein</fullName>
    </submittedName>
</protein>
<organism evidence="1 2">
    <name type="scientific">Boeremia exigua</name>
    <dbReference type="NCBI Taxonomy" id="749465"/>
    <lineage>
        <taxon>Eukaryota</taxon>
        <taxon>Fungi</taxon>
        <taxon>Dikarya</taxon>
        <taxon>Ascomycota</taxon>
        <taxon>Pezizomycotina</taxon>
        <taxon>Dothideomycetes</taxon>
        <taxon>Pleosporomycetidae</taxon>
        <taxon>Pleosporales</taxon>
        <taxon>Pleosporineae</taxon>
        <taxon>Didymellaceae</taxon>
        <taxon>Boeremia</taxon>
    </lineage>
</organism>
<evidence type="ECO:0000313" key="2">
    <source>
        <dbReference type="Proteomes" id="UP001153331"/>
    </source>
</evidence>
<evidence type="ECO:0000313" key="1">
    <source>
        <dbReference type="EMBL" id="KAJ8107779.1"/>
    </source>
</evidence>
<name>A0ACC2HXG6_9PLEO</name>
<accession>A0ACC2HXG6</accession>